<comment type="similarity">
    <text evidence="2 17">Belongs to the tweety family.</text>
</comment>
<keyword evidence="4" id="KW-1003">Cell membrane</keyword>
<keyword evidence="5 17" id="KW-0812">Transmembrane</keyword>
<keyword evidence="20" id="KW-1185">Reference proteome</keyword>
<feature type="region of interest" description="Disordered" evidence="18">
    <location>
        <begin position="78"/>
        <end position="99"/>
    </location>
</feature>
<reference evidence="20" key="1">
    <citation type="submission" date="2013-11" db="EMBL/GenBank/DDBJ databases">
        <title>The genomic landscape of the Guanapo guppy.</title>
        <authorList>
            <person name="Kuenstner A."/>
            <person name="Dreyer C."/>
        </authorList>
    </citation>
    <scope>NUCLEOTIDE SEQUENCE</scope>
    <source>
        <strain evidence="20">Guanapo</strain>
    </source>
</reference>
<feature type="transmembrane region" description="Helical" evidence="17">
    <location>
        <begin position="104"/>
        <end position="126"/>
    </location>
</feature>
<keyword evidence="10 17" id="KW-0869">Chloride channel</keyword>
<evidence type="ECO:0000256" key="15">
    <source>
        <dbReference type="ARBA" id="ARBA00044642"/>
    </source>
</evidence>
<evidence type="ECO:0000256" key="2">
    <source>
        <dbReference type="ARBA" id="ARBA00009849"/>
    </source>
</evidence>
<comment type="subunit">
    <text evidence="16">Homotetramer; disulfide-linked. Homodimer.</text>
</comment>
<evidence type="ECO:0000256" key="11">
    <source>
        <dbReference type="ARBA" id="ARBA00023180"/>
    </source>
</evidence>
<keyword evidence="11" id="KW-0325">Glycoprotein</keyword>
<feature type="compositionally biased region" description="Acidic residues" evidence="18">
    <location>
        <begin position="81"/>
        <end position="90"/>
    </location>
</feature>
<evidence type="ECO:0000256" key="16">
    <source>
        <dbReference type="ARBA" id="ARBA00047042"/>
    </source>
</evidence>
<feature type="compositionally biased region" description="Acidic residues" evidence="18">
    <location>
        <begin position="477"/>
        <end position="490"/>
    </location>
</feature>
<accession>A0A3P9NQW5</accession>
<dbReference type="Ensembl" id="ENSPRET00000012086.1">
    <property type="protein sequence ID" value="ENSPREP00000011954.1"/>
    <property type="gene ID" value="ENSPREG00000008098.1"/>
</dbReference>
<evidence type="ECO:0000313" key="20">
    <source>
        <dbReference type="Proteomes" id="UP000242638"/>
    </source>
</evidence>
<keyword evidence="8 17" id="KW-0472">Membrane</keyword>
<protein>
    <recommendedName>
        <fullName evidence="17">Protein tweety homolog</fullName>
    </recommendedName>
</protein>
<comment type="caution">
    <text evidence="17">Lacks conserved residue(s) required for the propagation of feature annotation.</text>
</comment>
<comment type="catalytic activity">
    <reaction evidence="15">
        <text>L-glutamate(out) = L-glutamate(in)</text>
        <dbReference type="Rhea" id="RHEA:66336"/>
        <dbReference type="ChEBI" id="CHEBI:29985"/>
    </reaction>
    <physiologicalReaction direction="right-to-left" evidence="15">
        <dbReference type="Rhea" id="RHEA:66338"/>
    </physiologicalReaction>
</comment>
<feature type="transmembrane region" description="Helical" evidence="17">
    <location>
        <begin position="268"/>
        <end position="289"/>
    </location>
</feature>
<evidence type="ECO:0000256" key="1">
    <source>
        <dbReference type="ARBA" id="ARBA00004651"/>
    </source>
</evidence>
<dbReference type="GO" id="GO:0030868">
    <property type="term" value="C:smooth endoplasmic reticulum membrane"/>
    <property type="evidence" value="ECO:0007669"/>
    <property type="project" value="TreeGrafter"/>
</dbReference>
<sequence>MITVPSYSPSIWVRMCHALPRLDLSMQMRDNIFAPDSWEYQQTLLILSSLSAIALVISLLVVLSFLIHYCCCHRGDRSEGSEEEDDDEDGSTGHGYSGKKGRGICCVTWVAVAAVTLCVAIGIGFYGNSEAHDGMYQLTSSLLTANYTLASIDLLISDTITGLQLSVSGPLSSMEEMFSGSKPFLVSTRNCRRLSENVINLLSSISLARSSVEAGPGNDSGVSGASITPLTPVPPSVVPTVVPTSSLLPNPFTPGWAANTLIVNEDYWLSYVLLLLLDLIVCLFILLGLAKQARWLLIMTVLAWLALFLSWGSLGLETATVVLLQALSDFCSEPNTFVLNSTQITTGTSSVLDYYLTCSRSMNSPFQQLLTQSQRALSSIHTHLSSLDRNALPQFPKAEKSLREVQQILNSTEGNFHQLVALLNCRILNKDYIDSLKGLCYDGMEGLLYLSLYSFLSGLAFTAILCSLPGAWRSFPESEEYDDSDSESEDPFTSHQARRQASSGSQRGAMAPFYNYPGAGWTPPFSSAPPLTPNVSSNGNPGYESLPLTDRQSPPPSYSPSMLTGYGGNQSHPNPSHSRNLYSR</sequence>
<organism evidence="19 20">
    <name type="scientific">Poecilia reticulata</name>
    <name type="common">Guppy</name>
    <name type="synonym">Acanthophacelus reticulatus</name>
    <dbReference type="NCBI Taxonomy" id="8081"/>
    <lineage>
        <taxon>Eukaryota</taxon>
        <taxon>Metazoa</taxon>
        <taxon>Chordata</taxon>
        <taxon>Craniata</taxon>
        <taxon>Vertebrata</taxon>
        <taxon>Euteleostomi</taxon>
        <taxon>Actinopterygii</taxon>
        <taxon>Neopterygii</taxon>
        <taxon>Teleostei</taxon>
        <taxon>Neoteleostei</taxon>
        <taxon>Acanthomorphata</taxon>
        <taxon>Ovalentaria</taxon>
        <taxon>Atherinomorphae</taxon>
        <taxon>Cyprinodontiformes</taxon>
        <taxon>Poeciliidae</taxon>
        <taxon>Poeciliinae</taxon>
        <taxon>Poecilia</taxon>
    </lineage>
</organism>
<evidence type="ECO:0000256" key="3">
    <source>
        <dbReference type="ARBA" id="ARBA00022448"/>
    </source>
</evidence>
<name>A0A3P9NQW5_POERE</name>
<feature type="compositionally biased region" description="Polar residues" evidence="18">
    <location>
        <begin position="569"/>
        <end position="584"/>
    </location>
</feature>
<evidence type="ECO:0000256" key="18">
    <source>
        <dbReference type="SAM" id="MobiDB-lite"/>
    </source>
</evidence>
<feature type="region of interest" description="Disordered" evidence="18">
    <location>
        <begin position="525"/>
        <end position="584"/>
    </location>
</feature>
<comment type="subcellular location">
    <subcellularLocation>
        <location evidence="1">Cell membrane</location>
        <topology evidence="1">Multi-pass membrane protein</topology>
    </subcellularLocation>
</comment>
<evidence type="ECO:0000256" key="14">
    <source>
        <dbReference type="ARBA" id="ARBA00024167"/>
    </source>
</evidence>
<feature type="region of interest" description="Disordered" evidence="18">
    <location>
        <begin position="477"/>
        <end position="508"/>
    </location>
</feature>
<feature type="transmembrane region" description="Helical" evidence="17">
    <location>
        <begin position="296"/>
        <end position="314"/>
    </location>
</feature>
<dbReference type="GeneTree" id="ENSGT00950000183060"/>
<evidence type="ECO:0000256" key="5">
    <source>
        <dbReference type="ARBA" id="ARBA00022692"/>
    </source>
</evidence>
<comment type="function">
    <text evidence="17">Probable chloride channel.</text>
</comment>
<proteinExistence type="inferred from homology"/>
<dbReference type="Proteomes" id="UP000242638">
    <property type="component" value="Unassembled WGS sequence"/>
</dbReference>
<evidence type="ECO:0000256" key="12">
    <source>
        <dbReference type="ARBA" id="ARBA00023214"/>
    </source>
</evidence>
<feature type="compositionally biased region" description="Polar residues" evidence="18">
    <location>
        <begin position="491"/>
        <end position="506"/>
    </location>
</feature>
<evidence type="ECO:0000256" key="13">
    <source>
        <dbReference type="ARBA" id="ARBA00023303"/>
    </source>
</evidence>
<reference evidence="19" key="2">
    <citation type="submission" date="2025-08" db="UniProtKB">
        <authorList>
            <consortium name="Ensembl"/>
        </authorList>
    </citation>
    <scope>IDENTIFICATION</scope>
    <source>
        <strain evidence="19">Guanapo</strain>
    </source>
</reference>
<evidence type="ECO:0000256" key="9">
    <source>
        <dbReference type="ARBA" id="ARBA00023157"/>
    </source>
</evidence>
<evidence type="ECO:0000313" key="19">
    <source>
        <dbReference type="Ensembl" id="ENSPREP00000011954.1"/>
    </source>
</evidence>
<dbReference type="Bgee" id="ENSPREG00000008098">
    <property type="expression patterns" value="Expressed in head"/>
</dbReference>
<feature type="transmembrane region" description="Helical" evidence="17">
    <location>
        <begin position="44"/>
        <end position="67"/>
    </location>
</feature>
<keyword evidence="7 17" id="KW-0406">Ion transport</keyword>
<dbReference type="InterPro" id="IPR006990">
    <property type="entry name" value="Tweety"/>
</dbReference>
<evidence type="ECO:0000256" key="6">
    <source>
        <dbReference type="ARBA" id="ARBA00022989"/>
    </source>
</evidence>
<keyword evidence="6 17" id="KW-1133">Transmembrane helix</keyword>
<dbReference type="GO" id="GO:0072320">
    <property type="term" value="F:volume-sensitive chloride channel activity"/>
    <property type="evidence" value="ECO:0007669"/>
    <property type="project" value="TreeGrafter"/>
</dbReference>
<dbReference type="PANTHER" id="PTHR12424">
    <property type="entry name" value="TWEETY-RELATED"/>
    <property type="match status" value="1"/>
</dbReference>
<evidence type="ECO:0000256" key="8">
    <source>
        <dbReference type="ARBA" id="ARBA00023136"/>
    </source>
</evidence>
<evidence type="ECO:0000256" key="10">
    <source>
        <dbReference type="ARBA" id="ARBA00023173"/>
    </source>
</evidence>
<evidence type="ECO:0000256" key="7">
    <source>
        <dbReference type="ARBA" id="ARBA00023065"/>
    </source>
</evidence>
<dbReference type="AlphaFoldDB" id="A0A3P9NQW5"/>
<dbReference type="PANTHER" id="PTHR12424:SF5">
    <property type="entry name" value="PROTEIN TWEETY HOMOLOG 1"/>
    <property type="match status" value="1"/>
</dbReference>
<keyword evidence="9" id="KW-1015">Disulfide bond</keyword>
<dbReference type="GO" id="GO:0005229">
    <property type="term" value="F:intracellularly calcium-gated chloride channel activity"/>
    <property type="evidence" value="ECO:0007669"/>
    <property type="project" value="TreeGrafter"/>
</dbReference>
<dbReference type="Pfam" id="PF04906">
    <property type="entry name" value="Tweety"/>
    <property type="match status" value="2"/>
</dbReference>
<keyword evidence="13 17" id="KW-0407">Ion channel</keyword>
<evidence type="ECO:0000256" key="17">
    <source>
        <dbReference type="RuleBase" id="RU361114"/>
    </source>
</evidence>
<reference evidence="19" key="3">
    <citation type="submission" date="2025-09" db="UniProtKB">
        <authorList>
            <consortium name="Ensembl"/>
        </authorList>
    </citation>
    <scope>IDENTIFICATION</scope>
    <source>
        <strain evidence="19">Guanapo</strain>
    </source>
</reference>
<keyword evidence="12 17" id="KW-0868">Chloride</keyword>
<dbReference type="GO" id="GO:0005886">
    <property type="term" value="C:plasma membrane"/>
    <property type="evidence" value="ECO:0007669"/>
    <property type="project" value="UniProtKB-SubCell"/>
</dbReference>
<dbReference type="GO" id="GO:0034707">
    <property type="term" value="C:chloride channel complex"/>
    <property type="evidence" value="ECO:0007669"/>
    <property type="project" value="UniProtKB-UniRule"/>
</dbReference>
<dbReference type="OMA" id="DFCSEPN"/>
<evidence type="ECO:0000256" key="4">
    <source>
        <dbReference type="ARBA" id="ARBA00022475"/>
    </source>
</evidence>
<comment type="catalytic activity">
    <reaction evidence="14">
        <text>chloride(in) = chloride(out)</text>
        <dbReference type="Rhea" id="RHEA:29823"/>
        <dbReference type="ChEBI" id="CHEBI:17996"/>
    </reaction>
</comment>
<keyword evidence="3 17" id="KW-0813">Transport</keyword>